<organism evidence="2 3">
    <name type="scientific">Moniliophthora roreri (strain MCA 2997)</name>
    <name type="common">Cocoa frosty pod rot fungus</name>
    <name type="synonym">Crinipellis roreri</name>
    <dbReference type="NCBI Taxonomy" id="1381753"/>
    <lineage>
        <taxon>Eukaryota</taxon>
        <taxon>Fungi</taxon>
        <taxon>Dikarya</taxon>
        <taxon>Basidiomycota</taxon>
        <taxon>Agaricomycotina</taxon>
        <taxon>Agaricomycetes</taxon>
        <taxon>Agaricomycetidae</taxon>
        <taxon>Agaricales</taxon>
        <taxon>Marasmiineae</taxon>
        <taxon>Marasmiaceae</taxon>
        <taxon>Moniliophthora</taxon>
    </lineage>
</organism>
<gene>
    <name evidence="2" type="ORF">Moror_8871</name>
</gene>
<feature type="region of interest" description="Disordered" evidence="1">
    <location>
        <begin position="1"/>
        <end position="38"/>
    </location>
</feature>
<accession>V2XJQ6</accession>
<dbReference type="AlphaFoldDB" id="V2XJQ6"/>
<dbReference type="HOGENOM" id="CLU_2740608_0_0_1"/>
<evidence type="ECO:0000256" key="1">
    <source>
        <dbReference type="SAM" id="MobiDB-lite"/>
    </source>
</evidence>
<feature type="compositionally biased region" description="Polar residues" evidence="1">
    <location>
        <begin position="1"/>
        <end position="27"/>
    </location>
</feature>
<dbReference type="EMBL" id="AWSO01000226">
    <property type="protein sequence ID" value="ESK93086.1"/>
    <property type="molecule type" value="Genomic_DNA"/>
</dbReference>
<evidence type="ECO:0000313" key="3">
    <source>
        <dbReference type="Proteomes" id="UP000017559"/>
    </source>
</evidence>
<sequence length="71" mass="7763">MNNMGKSASPRTLQSSSFQALNTSTNTAPPPKQDPAENAFIQRALALSHRIRWNDPFRFGPPPRSCSPGPL</sequence>
<dbReference type="KEGG" id="mrr:Moror_8871"/>
<dbReference type="Proteomes" id="UP000017559">
    <property type="component" value="Unassembled WGS sequence"/>
</dbReference>
<protein>
    <submittedName>
        <fullName evidence="2">Uncharacterized protein</fullName>
    </submittedName>
</protein>
<reference evidence="2 3" key="1">
    <citation type="journal article" date="2014" name="BMC Genomics">
        <title>Genome and secretome analysis of the hemibiotrophic fungal pathogen, Moniliophthora roreri, which causes frosty pod rot disease of cacao: mechanisms of the biotrophic and necrotrophic phases.</title>
        <authorList>
            <person name="Meinhardt L.W."/>
            <person name="Costa G.G.L."/>
            <person name="Thomazella D.P.T."/>
            <person name="Teixeira P.J.P.L."/>
            <person name="Carazzolle M.F."/>
            <person name="Schuster S.C."/>
            <person name="Carlson J.E."/>
            <person name="Guiltinan M.J."/>
            <person name="Mieczkowski P."/>
            <person name="Farmer A."/>
            <person name="Ramaraj T."/>
            <person name="Crozier J."/>
            <person name="Davis R.E."/>
            <person name="Shao J."/>
            <person name="Melnick R.L."/>
            <person name="Pereira G.A.G."/>
            <person name="Bailey B.A."/>
        </authorList>
    </citation>
    <scope>NUCLEOTIDE SEQUENCE [LARGE SCALE GENOMIC DNA]</scope>
    <source>
        <strain evidence="2 3">MCA 2997</strain>
    </source>
</reference>
<name>V2XJQ6_MONRO</name>
<proteinExistence type="predicted"/>
<evidence type="ECO:0000313" key="2">
    <source>
        <dbReference type="EMBL" id="ESK93086.1"/>
    </source>
</evidence>
<keyword evidence="3" id="KW-1185">Reference proteome</keyword>
<comment type="caution">
    <text evidence="2">The sequence shown here is derived from an EMBL/GenBank/DDBJ whole genome shotgun (WGS) entry which is preliminary data.</text>
</comment>